<name>A0A0M3V6J0_9NOSO</name>
<reference evidence="2" key="1">
    <citation type="submission" date="2015-07" db="EMBL/GenBank/DDBJ databases">
        <title>Genome Of Nitrogen-Fixing Cyanobacterium Nostoc piscinale CENA21 From Solimoes/Amazon River Floodplain Sediments And Comparative Genomics To Uncover Biosynthetic Natural Products Potential.</title>
        <authorList>
            <person name="Leao T.F."/>
            <person name="Leao P.N."/>
            <person name="Guimaraes P.I."/>
            <person name="de Melo A.G.C."/>
            <person name="Ramos R.T.J."/>
            <person name="Silva A."/>
            <person name="Fiore M.F."/>
            <person name="Schneider M.P.C."/>
        </authorList>
    </citation>
    <scope>NUCLEOTIDE SEQUENCE [LARGE SCALE GENOMIC DNA]</scope>
    <source>
        <strain evidence="2">CENA21</strain>
    </source>
</reference>
<sequence length="93" mass="10950">MTEHQYLRGLVADRFDAEYCAIAQSLSPRINQARLDGDVLQVELLKCKREFLFQQALLQKMRSEDIIYWLEQDNELRRLGANYVECHEAPSFT</sequence>
<keyword evidence="2" id="KW-1185">Reference proteome</keyword>
<proteinExistence type="predicted"/>
<gene>
    <name evidence="1" type="ORF">ACX27_27395</name>
</gene>
<dbReference type="EMBL" id="CP012036">
    <property type="protein sequence ID" value="ALF55733.1"/>
    <property type="molecule type" value="Genomic_DNA"/>
</dbReference>
<dbReference type="PATRIC" id="fig|224013.5.peg.6551"/>
<dbReference type="AlphaFoldDB" id="A0A0M3V6J0"/>
<protein>
    <submittedName>
        <fullName evidence="1">Uncharacterized protein</fullName>
    </submittedName>
</protein>
<organism evidence="1 2">
    <name type="scientific">Nostoc piscinale CENA21</name>
    <dbReference type="NCBI Taxonomy" id="224013"/>
    <lineage>
        <taxon>Bacteria</taxon>
        <taxon>Bacillati</taxon>
        <taxon>Cyanobacteriota</taxon>
        <taxon>Cyanophyceae</taxon>
        <taxon>Nostocales</taxon>
        <taxon>Nostocaceae</taxon>
        <taxon>Nostoc</taxon>
    </lineage>
</organism>
<evidence type="ECO:0000313" key="2">
    <source>
        <dbReference type="Proteomes" id="UP000062645"/>
    </source>
</evidence>
<dbReference type="STRING" id="224013.ACX27_27395"/>
<dbReference type="KEGG" id="npz:ACX27_27395"/>
<reference evidence="1 2" key="2">
    <citation type="journal article" date="2016" name="Genome Announc.">
        <title>Draft Genome Sequence of the N2-Fixing Cyanobacterium Nostoc piscinale CENA21, Isolated from the Brazilian Amazon Floodplain.</title>
        <authorList>
            <person name="Leao T."/>
            <person name="Guimaraes P.I."/>
            <person name="de Melo A.G."/>
            <person name="Ramos R.T."/>
            <person name="Leao P.N."/>
            <person name="Silva A."/>
            <person name="Fiore M.F."/>
            <person name="Schneider M.P."/>
        </authorList>
    </citation>
    <scope>NUCLEOTIDE SEQUENCE [LARGE SCALE GENOMIC DNA]</scope>
    <source>
        <strain evidence="1 2">CENA21</strain>
    </source>
</reference>
<dbReference type="Proteomes" id="UP000062645">
    <property type="component" value="Chromosome"/>
</dbReference>
<accession>A0A0M3V6J0</accession>
<evidence type="ECO:0000313" key="1">
    <source>
        <dbReference type="EMBL" id="ALF55733.1"/>
    </source>
</evidence>